<evidence type="ECO:0008006" key="4">
    <source>
        <dbReference type="Google" id="ProtNLM"/>
    </source>
</evidence>
<organism evidence="2 3">
    <name type="scientific">Caulobacter mirabilis</name>
    <dbReference type="NCBI Taxonomy" id="69666"/>
    <lineage>
        <taxon>Bacteria</taxon>
        <taxon>Pseudomonadati</taxon>
        <taxon>Pseudomonadota</taxon>
        <taxon>Alphaproteobacteria</taxon>
        <taxon>Caulobacterales</taxon>
        <taxon>Caulobacteraceae</taxon>
        <taxon>Caulobacter</taxon>
    </lineage>
</organism>
<evidence type="ECO:0000313" key="2">
    <source>
        <dbReference type="EMBL" id="ATQ43885.1"/>
    </source>
</evidence>
<keyword evidence="3" id="KW-1185">Reference proteome</keyword>
<dbReference type="Proteomes" id="UP000228945">
    <property type="component" value="Chromosome"/>
</dbReference>
<evidence type="ECO:0000313" key="3">
    <source>
        <dbReference type="Proteomes" id="UP000228945"/>
    </source>
</evidence>
<dbReference type="OrthoDB" id="7211154at2"/>
<feature type="signal peptide" evidence="1">
    <location>
        <begin position="1"/>
        <end position="20"/>
    </location>
</feature>
<keyword evidence="1" id="KW-0732">Signal</keyword>
<proteinExistence type="predicted"/>
<gene>
    <name evidence="2" type="ORF">CSW64_16515</name>
</gene>
<reference evidence="2 3" key="1">
    <citation type="submission" date="2017-10" db="EMBL/GenBank/DDBJ databases">
        <title>Genome sequence of Caulobacter mirabilis FWC38.</title>
        <authorList>
            <person name="Fiebig A."/>
            <person name="Crosson S."/>
        </authorList>
    </citation>
    <scope>NUCLEOTIDE SEQUENCE [LARGE SCALE GENOMIC DNA]</scope>
    <source>
        <strain evidence="2 3">FWC 38</strain>
    </source>
</reference>
<dbReference type="RefSeq" id="WP_099623134.1">
    <property type="nucleotide sequence ID" value="NZ_CP024201.1"/>
</dbReference>
<dbReference type="KEGG" id="cmb:CSW64_16515"/>
<feature type="chain" id="PRO_5013911071" description="DUF885 domain-containing protein" evidence="1">
    <location>
        <begin position="21"/>
        <end position="113"/>
    </location>
</feature>
<dbReference type="AlphaFoldDB" id="A0A2D2B0W4"/>
<dbReference type="EMBL" id="CP024201">
    <property type="protein sequence ID" value="ATQ43885.1"/>
    <property type="molecule type" value="Genomic_DNA"/>
</dbReference>
<sequence>MRLLISATLLAVALPCAAGAAPEASSRPVGATPLQTEAPSLSLDTPIAKLVADPAAKGLLDRELPGLTTHAYYEQFKGLTLKALQPMSGGLISDDRLKAVEAGLKALNATVAR</sequence>
<evidence type="ECO:0000256" key="1">
    <source>
        <dbReference type="SAM" id="SignalP"/>
    </source>
</evidence>
<protein>
    <recommendedName>
        <fullName evidence="4">DUF885 domain-containing protein</fullName>
    </recommendedName>
</protein>
<name>A0A2D2B0W4_9CAUL</name>
<accession>A0A2D2B0W4</accession>